<dbReference type="Pfam" id="PF13560">
    <property type="entry name" value="HTH_31"/>
    <property type="match status" value="1"/>
</dbReference>
<feature type="domain" description="HTH cro/C1-type" evidence="2">
    <location>
        <begin position="13"/>
        <end position="67"/>
    </location>
</feature>
<sequence>MSGSTNSELGLRIATFRSARRLTQQELADLTSVSLSMIRKIEQGRRTPGDDILHAIAEALQVTAEHLLDSSGHGDSRVHLALPAVRAAIATYDLPEDGPVRSLAELSTDVRTAVERRVNAQYVRLAETMPDLLRELARAVDVHRGAERQRAARLLAAAYRSADAVAFKHGYRDLSARLVELMRWAARIAESPELDAATAYVRTETYFAGGALSTGLRALQTAIDAAPPATAPRLRAAIGALHMRASVVAGRMRDTDTARLHLTEAVRLTSGIREGVYCGTAVGPDSLQIHRLAVAVELNETTDLRDAVAVGNTWSPPHDLPSERRSHYYIDLGRAQMQLGQPKHALKSLLVARSIAPQHVREHGQVRTELGTMVRLDRGRDQQLLSFAQWVRAV</sequence>
<accession>A0ABN2Z250</accession>
<gene>
    <name evidence="3" type="ORF">GCM10009760_14350</name>
</gene>
<dbReference type="EMBL" id="BAAANT010000005">
    <property type="protein sequence ID" value="GAA2135611.1"/>
    <property type="molecule type" value="Genomic_DNA"/>
</dbReference>
<keyword evidence="4" id="KW-1185">Reference proteome</keyword>
<evidence type="ECO:0000259" key="2">
    <source>
        <dbReference type="PROSITE" id="PS50943"/>
    </source>
</evidence>
<dbReference type="PANTHER" id="PTHR46797">
    <property type="entry name" value="HTH-TYPE TRANSCRIPTIONAL REGULATOR"/>
    <property type="match status" value="1"/>
</dbReference>
<dbReference type="InterPro" id="IPR011990">
    <property type="entry name" value="TPR-like_helical_dom_sf"/>
</dbReference>
<evidence type="ECO:0000313" key="3">
    <source>
        <dbReference type="EMBL" id="GAA2135611.1"/>
    </source>
</evidence>
<keyword evidence="1" id="KW-0238">DNA-binding</keyword>
<organism evidence="3 4">
    <name type="scientific">Kitasatospora kazusensis</name>
    <dbReference type="NCBI Taxonomy" id="407974"/>
    <lineage>
        <taxon>Bacteria</taxon>
        <taxon>Bacillati</taxon>
        <taxon>Actinomycetota</taxon>
        <taxon>Actinomycetes</taxon>
        <taxon>Kitasatosporales</taxon>
        <taxon>Streptomycetaceae</taxon>
        <taxon>Kitasatospora</taxon>
    </lineage>
</organism>
<evidence type="ECO:0000256" key="1">
    <source>
        <dbReference type="ARBA" id="ARBA00023125"/>
    </source>
</evidence>
<dbReference type="InterPro" id="IPR001387">
    <property type="entry name" value="Cro/C1-type_HTH"/>
</dbReference>
<dbReference type="PROSITE" id="PS50943">
    <property type="entry name" value="HTH_CROC1"/>
    <property type="match status" value="1"/>
</dbReference>
<dbReference type="InterPro" id="IPR050807">
    <property type="entry name" value="TransReg_Diox_bact_type"/>
</dbReference>
<proteinExistence type="predicted"/>
<reference evidence="3 4" key="1">
    <citation type="journal article" date="2019" name="Int. J. Syst. Evol. Microbiol.">
        <title>The Global Catalogue of Microorganisms (GCM) 10K type strain sequencing project: providing services to taxonomists for standard genome sequencing and annotation.</title>
        <authorList>
            <consortium name="The Broad Institute Genomics Platform"/>
            <consortium name="The Broad Institute Genome Sequencing Center for Infectious Disease"/>
            <person name="Wu L."/>
            <person name="Ma J."/>
        </authorList>
    </citation>
    <scope>NUCLEOTIDE SEQUENCE [LARGE SCALE GENOMIC DNA]</scope>
    <source>
        <strain evidence="3 4">JCM 14560</strain>
    </source>
</reference>
<name>A0ABN2Z250_9ACTN</name>
<dbReference type="PANTHER" id="PTHR46797:SF1">
    <property type="entry name" value="METHYLPHOSPHONATE SYNTHASE"/>
    <property type="match status" value="1"/>
</dbReference>
<dbReference type="Proteomes" id="UP001422759">
    <property type="component" value="Unassembled WGS sequence"/>
</dbReference>
<dbReference type="InterPro" id="IPR010982">
    <property type="entry name" value="Lambda_DNA-bd_dom_sf"/>
</dbReference>
<dbReference type="SMART" id="SM00530">
    <property type="entry name" value="HTH_XRE"/>
    <property type="match status" value="1"/>
</dbReference>
<dbReference type="RefSeq" id="WP_344461915.1">
    <property type="nucleotide sequence ID" value="NZ_BAAANT010000005.1"/>
</dbReference>
<dbReference type="CDD" id="cd00093">
    <property type="entry name" value="HTH_XRE"/>
    <property type="match status" value="1"/>
</dbReference>
<dbReference type="Gene3D" id="1.25.40.10">
    <property type="entry name" value="Tetratricopeptide repeat domain"/>
    <property type="match status" value="1"/>
</dbReference>
<evidence type="ECO:0000313" key="4">
    <source>
        <dbReference type="Proteomes" id="UP001422759"/>
    </source>
</evidence>
<dbReference type="SUPFAM" id="SSF47413">
    <property type="entry name" value="lambda repressor-like DNA-binding domains"/>
    <property type="match status" value="1"/>
</dbReference>
<comment type="caution">
    <text evidence="3">The sequence shown here is derived from an EMBL/GenBank/DDBJ whole genome shotgun (WGS) entry which is preliminary data.</text>
</comment>
<dbReference type="Gene3D" id="1.10.260.40">
    <property type="entry name" value="lambda repressor-like DNA-binding domains"/>
    <property type="match status" value="1"/>
</dbReference>
<protein>
    <recommendedName>
        <fullName evidence="2">HTH cro/C1-type domain-containing protein</fullName>
    </recommendedName>
</protein>